<dbReference type="SUPFAM" id="SSF55729">
    <property type="entry name" value="Acyl-CoA N-acyltransferases (Nat)"/>
    <property type="match status" value="1"/>
</dbReference>
<keyword evidence="2" id="KW-0808">Transferase</keyword>
<accession>A0A1I5Y5C8</accession>
<dbReference type="OrthoDB" id="9814648at2"/>
<dbReference type="Pfam" id="PF13302">
    <property type="entry name" value="Acetyltransf_3"/>
    <property type="match status" value="1"/>
</dbReference>
<evidence type="ECO:0000313" key="2">
    <source>
        <dbReference type="EMBL" id="SFQ39364.1"/>
    </source>
</evidence>
<evidence type="ECO:0000313" key="3">
    <source>
        <dbReference type="Proteomes" id="UP000199137"/>
    </source>
</evidence>
<name>A0A1I5Y5C8_9PSEU</name>
<organism evidence="2 3">
    <name type="scientific">Amycolatopsis rubida</name>
    <dbReference type="NCBI Taxonomy" id="112413"/>
    <lineage>
        <taxon>Bacteria</taxon>
        <taxon>Bacillati</taxon>
        <taxon>Actinomycetota</taxon>
        <taxon>Actinomycetes</taxon>
        <taxon>Pseudonocardiales</taxon>
        <taxon>Pseudonocardiaceae</taxon>
        <taxon>Amycolatopsis</taxon>
    </lineage>
</organism>
<dbReference type="PANTHER" id="PTHR46067">
    <property type="entry name" value="ACYL-COA N-ACYLTRANSFERASES (NAT) SUPERFAMILY PROTEIN"/>
    <property type="match status" value="1"/>
</dbReference>
<feature type="domain" description="N-acetyltransferase" evidence="1">
    <location>
        <begin position="6"/>
        <end position="169"/>
    </location>
</feature>
<dbReference type="AlphaFoldDB" id="A0A1I5Y5C8"/>
<dbReference type="STRING" id="112413.SAMN05421854_111224"/>
<dbReference type="InterPro" id="IPR016181">
    <property type="entry name" value="Acyl_CoA_acyltransferase"/>
</dbReference>
<evidence type="ECO:0000259" key="1">
    <source>
        <dbReference type="PROSITE" id="PS51186"/>
    </source>
</evidence>
<dbReference type="InterPro" id="IPR000182">
    <property type="entry name" value="GNAT_dom"/>
</dbReference>
<dbReference type="Gene3D" id="3.40.630.30">
    <property type="match status" value="1"/>
</dbReference>
<gene>
    <name evidence="2" type="ORF">SAMN05421854_111224</name>
</gene>
<dbReference type="EMBL" id="FOWC01000011">
    <property type="protein sequence ID" value="SFQ39364.1"/>
    <property type="molecule type" value="Genomic_DNA"/>
</dbReference>
<reference evidence="2 3" key="1">
    <citation type="submission" date="2016-10" db="EMBL/GenBank/DDBJ databases">
        <authorList>
            <person name="de Groot N.N."/>
        </authorList>
    </citation>
    <scope>NUCLEOTIDE SEQUENCE [LARGE SCALE GENOMIC DNA]</scope>
    <source>
        <strain evidence="2 3">DSM 44637</strain>
    </source>
</reference>
<dbReference type="GO" id="GO:0016747">
    <property type="term" value="F:acyltransferase activity, transferring groups other than amino-acyl groups"/>
    <property type="evidence" value="ECO:0007669"/>
    <property type="project" value="InterPro"/>
</dbReference>
<protein>
    <submittedName>
        <fullName evidence="2">Protein N-acetyltransferase, RimJ/RimL family</fullName>
    </submittedName>
</protein>
<dbReference type="Proteomes" id="UP000199137">
    <property type="component" value="Unassembled WGS sequence"/>
</dbReference>
<proteinExistence type="predicted"/>
<dbReference type="RefSeq" id="WP_093575921.1">
    <property type="nucleotide sequence ID" value="NZ_FOWC01000011.1"/>
</dbReference>
<sequence>MKTGHIALRGFAEADLPVLDRFSTDPDGTGTFQWTNFTGPRARRRFAEDGFLSPASSAVAVTVGSVVAGMATWEAADRGGPAGGCFRVGVALLPDYRGHGTDAKAYQLLVDQVFRHTRAHRLEAFVDSEDVAGQHTLEKTGFHREGLLCQVTWRDGGYRDEVVYAILREG</sequence>
<dbReference type="PANTHER" id="PTHR46067:SF27">
    <property type="entry name" value="ACYL-COA N-ACYLTRANSFERASES (NAT) SUPERFAMILY PROTEIN"/>
    <property type="match status" value="1"/>
</dbReference>
<dbReference type="PROSITE" id="PS51186">
    <property type="entry name" value="GNAT"/>
    <property type="match status" value="1"/>
</dbReference>